<accession>A0AAE1WP49</accession>
<dbReference type="EMBL" id="JACGWL010000008">
    <property type="protein sequence ID" value="KAK4397133.1"/>
    <property type="molecule type" value="Genomic_DNA"/>
</dbReference>
<keyword evidence="3" id="KW-1185">Reference proteome</keyword>
<proteinExistence type="predicted"/>
<organism evidence="2 3">
    <name type="scientific">Sesamum angolense</name>
    <dbReference type="NCBI Taxonomy" id="2727404"/>
    <lineage>
        <taxon>Eukaryota</taxon>
        <taxon>Viridiplantae</taxon>
        <taxon>Streptophyta</taxon>
        <taxon>Embryophyta</taxon>
        <taxon>Tracheophyta</taxon>
        <taxon>Spermatophyta</taxon>
        <taxon>Magnoliopsida</taxon>
        <taxon>eudicotyledons</taxon>
        <taxon>Gunneridae</taxon>
        <taxon>Pentapetalae</taxon>
        <taxon>asterids</taxon>
        <taxon>lamiids</taxon>
        <taxon>Lamiales</taxon>
        <taxon>Pedaliaceae</taxon>
        <taxon>Sesamum</taxon>
    </lineage>
</organism>
<reference evidence="2" key="1">
    <citation type="submission" date="2020-06" db="EMBL/GenBank/DDBJ databases">
        <authorList>
            <person name="Li T."/>
            <person name="Hu X."/>
            <person name="Zhang T."/>
            <person name="Song X."/>
            <person name="Zhang H."/>
            <person name="Dai N."/>
            <person name="Sheng W."/>
            <person name="Hou X."/>
            <person name="Wei L."/>
        </authorList>
    </citation>
    <scope>NUCLEOTIDE SEQUENCE</scope>
    <source>
        <strain evidence="2">K16</strain>
        <tissue evidence="2">Leaf</tissue>
    </source>
</reference>
<evidence type="ECO:0000313" key="3">
    <source>
        <dbReference type="Proteomes" id="UP001289374"/>
    </source>
</evidence>
<feature type="region of interest" description="Disordered" evidence="1">
    <location>
        <begin position="1"/>
        <end position="22"/>
    </location>
</feature>
<evidence type="ECO:0000313" key="2">
    <source>
        <dbReference type="EMBL" id="KAK4397133.1"/>
    </source>
</evidence>
<sequence>MKSSRSLDPENGVSRSQKPEPVAQVSTQYLANDTKPNIPFSISKLACINCLDRTHLGALDRVLRYLKGMVSLTIHYGRYPTVHEGYSVASWITKHFESNGCSGYVFTLGRGTVSCKFAKQTLRTRSTFEAELCAFGYN</sequence>
<name>A0AAE1WP49_9LAMI</name>
<gene>
    <name evidence="2" type="ORF">Sango_1549900</name>
</gene>
<dbReference type="Proteomes" id="UP001289374">
    <property type="component" value="Unassembled WGS sequence"/>
</dbReference>
<comment type="caution">
    <text evidence="2">The sequence shown here is derived from an EMBL/GenBank/DDBJ whole genome shotgun (WGS) entry which is preliminary data.</text>
</comment>
<dbReference type="PANTHER" id="PTHR11439">
    <property type="entry name" value="GAG-POL-RELATED RETROTRANSPOSON"/>
    <property type="match status" value="1"/>
</dbReference>
<dbReference type="AlphaFoldDB" id="A0AAE1WP49"/>
<dbReference type="PANTHER" id="PTHR11439:SF440">
    <property type="entry name" value="INTEGRASE CATALYTIC DOMAIN-CONTAINING PROTEIN"/>
    <property type="match status" value="1"/>
</dbReference>
<evidence type="ECO:0000256" key="1">
    <source>
        <dbReference type="SAM" id="MobiDB-lite"/>
    </source>
</evidence>
<reference evidence="2" key="2">
    <citation type="journal article" date="2024" name="Plant">
        <title>Genomic evolution and insights into agronomic trait innovations of Sesamum species.</title>
        <authorList>
            <person name="Miao H."/>
            <person name="Wang L."/>
            <person name="Qu L."/>
            <person name="Liu H."/>
            <person name="Sun Y."/>
            <person name="Le M."/>
            <person name="Wang Q."/>
            <person name="Wei S."/>
            <person name="Zheng Y."/>
            <person name="Lin W."/>
            <person name="Duan Y."/>
            <person name="Cao H."/>
            <person name="Xiong S."/>
            <person name="Wang X."/>
            <person name="Wei L."/>
            <person name="Li C."/>
            <person name="Ma Q."/>
            <person name="Ju M."/>
            <person name="Zhao R."/>
            <person name="Li G."/>
            <person name="Mu C."/>
            <person name="Tian Q."/>
            <person name="Mei H."/>
            <person name="Zhang T."/>
            <person name="Gao T."/>
            <person name="Zhang H."/>
        </authorList>
    </citation>
    <scope>NUCLEOTIDE SEQUENCE</scope>
    <source>
        <strain evidence="2">K16</strain>
    </source>
</reference>
<protein>
    <submittedName>
        <fullName evidence="2">Uncharacterized protein</fullName>
    </submittedName>
</protein>